<keyword evidence="3" id="KW-1185">Reference proteome</keyword>
<dbReference type="InterPro" id="IPR002575">
    <property type="entry name" value="Aminoglycoside_PTrfase"/>
</dbReference>
<evidence type="ECO:0000313" key="3">
    <source>
        <dbReference type="Proteomes" id="UP001501509"/>
    </source>
</evidence>
<name>A0ABN3PS23_9ACTN</name>
<comment type="caution">
    <text evidence="2">The sequence shown here is derived from an EMBL/GenBank/DDBJ whole genome shotgun (WGS) entry which is preliminary data.</text>
</comment>
<protein>
    <submittedName>
        <fullName evidence="2">Phosphotransferase</fullName>
    </submittedName>
</protein>
<dbReference type="EMBL" id="BAAATD010000004">
    <property type="protein sequence ID" value="GAA2596453.1"/>
    <property type="molecule type" value="Genomic_DNA"/>
</dbReference>
<proteinExistence type="predicted"/>
<dbReference type="RefSeq" id="WP_344541702.1">
    <property type="nucleotide sequence ID" value="NZ_BAAATD010000004.1"/>
</dbReference>
<gene>
    <name evidence="2" type="ORF">GCM10010411_32380</name>
</gene>
<dbReference type="Pfam" id="PF01636">
    <property type="entry name" value="APH"/>
    <property type="match status" value="1"/>
</dbReference>
<dbReference type="Gene3D" id="3.90.1200.10">
    <property type="match status" value="1"/>
</dbReference>
<reference evidence="2 3" key="1">
    <citation type="journal article" date="2019" name="Int. J. Syst. Evol. Microbiol.">
        <title>The Global Catalogue of Microorganisms (GCM) 10K type strain sequencing project: providing services to taxonomists for standard genome sequencing and annotation.</title>
        <authorList>
            <consortium name="The Broad Institute Genomics Platform"/>
            <consortium name="The Broad Institute Genome Sequencing Center for Infectious Disease"/>
            <person name="Wu L."/>
            <person name="Ma J."/>
        </authorList>
    </citation>
    <scope>NUCLEOTIDE SEQUENCE [LARGE SCALE GENOMIC DNA]</scope>
    <source>
        <strain evidence="2 3">JCM 6833</strain>
    </source>
</reference>
<dbReference type="InterPro" id="IPR011009">
    <property type="entry name" value="Kinase-like_dom_sf"/>
</dbReference>
<accession>A0ABN3PS23</accession>
<evidence type="ECO:0000259" key="1">
    <source>
        <dbReference type="Pfam" id="PF01636"/>
    </source>
</evidence>
<organism evidence="2 3">
    <name type="scientific">Actinomadura fulvescens</name>
    <dbReference type="NCBI Taxonomy" id="46160"/>
    <lineage>
        <taxon>Bacteria</taxon>
        <taxon>Bacillati</taxon>
        <taxon>Actinomycetota</taxon>
        <taxon>Actinomycetes</taxon>
        <taxon>Streptosporangiales</taxon>
        <taxon>Thermomonosporaceae</taxon>
        <taxon>Actinomadura</taxon>
    </lineage>
</organism>
<evidence type="ECO:0000313" key="2">
    <source>
        <dbReference type="EMBL" id="GAA2596453.1"/>
    </source>
</evidence>
<feature type="domain" description="Aminoglycoside phosphotransferase" evidence="1">
    <location>
        <begin position="91"/>
        <end position="185"/>
    </location>
</feature>
<dbReference type="Proteomes" id="UP001501509">
    <property type="component" value="Unassembled WGS sequence"/>
</dbReference>
<sequence length="265" mass="29710">MKNEDVEVLTGGHSHPGQLIRIGDRVHRPMGPYSPSVHGYLRHLERAGFEGSPRVHGTDAQGREILDFVRGDVPCPPLPAWVATGRTLASVARLLRRLHDAAASYRAPADAVWHQPVPPREWAGTVVCHNDLVPDNVVCRNGLAVALIDFDLCAPVDPLWDVAVAIRHWLPVRDECDLERIHAGIRPGPRLALFCDEYGLPVTDRVRLLDAVMDCCVYAYDFVRAKAAEGHPAWVRAMAEGRCERHLRSVRWLRRHRGELQAWLV</sequence>
<dbReference type="SUPFAM" id="SSF56112">
    <property type="entry name" value="Protein kinase-like (PK-like)"/>
    <property type="match status" value="1"/>
</dbReference>